<dbReference type="SUPFAM" id="SSF111369">
    <property type="entry name" value="HlyD-like secretion proteins"/>
    <property type="match status" value="1"/>
</dbReference>
<feature type="signal peptide" evidence="4">
    <location>
        <begin position="1"/>
        <end position="25"/>
    </location>
</feature>
<evidence type="ECO:0000259" key="5">
    <source>
        <dbReference type="Pfam" id="PF25876"/>
    </source>
</evidence>
<sequence>MTSATARLLYTLVASVLFFIGCSQEPPTTPAPPAEVSVVEVRHRVVPVSASHVAQVTSSHQVQIMARVNGFLEAITYTEGKTVEEGQVMFRIDQKPFQAQVEAGRSEVDIRQAQLWVAQANFNRIKPLAEQDAASLSDLDNAIGSLKTAQAALAEAQARLQKAELDLSYTTIRSPITGIAGQAELREGAYIAATGPAAKLTYVARLDPIWVEFSVSQNEMARTRREVEQGAIRLPENQDYLVEVEFADGTRYPHTGKLNFADPSFNQQTGTFLVRAELPNPEGLLRPGMYLTVWLRGAERPQAVVVPQKAVLQTANGHLVFVVGPADTADPRPVLVGDWLDDQWIVTTGLHPGDRVVVDGLMRLAPGMPVKIVPAADRSASSPTSGNR</sequence>
<dbReference type="Proteomes" id="UP000830055">
    <property type="component" value="Chromosome"/>
</dbReference>
<keyword evidence="4" id="KW-0732">Signal</keyword>
<evidence type="ECO:0000259" key="6">
    <source>
        <dbReference type="Pfam" id="PF25917"/>
    </source>
</evidence>
<comment type="subcellular location">
    <subcellularLocation>
        <location evidence="1">Cell envelope</location>
    </subcellularLocation>
</comment>
<dbReference type="InterPro" id="IPR058624">
    <property type="entry name" value="MdtA-like_HH"/>
</dbReference>
<dbReference type="RefSeq" id="WP_284151714.1">
    <property type="nucleotide sequence ID" value="NZ_AP025516.1"/>
</dbReference>
<protein>
    <submittedName>
        <fullName evidence="9">MexE family multidrug efflux RND transporter periplasmic adaptor subunit</fullName>
    </submittedName>
</protein>
<evidence type="ECO:0000313" key="10">
    <source>
        <dbReference type="Proteomes" id="UP000830055"/>
    </source>
</evidence>
<reference evidence="9 10" key="1">
    <citation type="submission" date="2022-01" db="EMBL/GenBank/DDBJ databases">
        <title>Desulfofustis limnae sp. nov., a novel mesophilic sulfate-reducing bacterium isolated from marsh soil.</title>
        <authorList>
            <person name="Watanabe M."/>
            <person name="Takahashi A."/>
            <person name="Kojima H."/>
            <person name="Fukui M."/>
        </authorList>
    </citation>
    <scope>NUCLEOTIDE SEQUENCE [LARGE SCALE GENOMIC DNA]</scope>
    <source>
        <strain evidence="9 10">PPLL</strain>
    </source>
</reference>
<dbReference type="Gene3D" id="2.40.50.100">
    <property type="match status" value="1"/>
</dbReference>
<keyword evidence="10" id="KW-1185">Reference proteome</keyword>
<dbReference type="InterPro" id="IPR058625">
    <property type="entry name" value="MdtA-like_BSH"/>
</dbReference>
<evidence type="ECO:0000256" key="4">
    <source>
        <dbReference type="SAM" id="SignalP"/>
    </source>
</evidence>
<dbReference type="Pfam" id="PF25944">
    <property type="entry name" value="Beta-barrel_RND"/>
    <property type="match status" value="1"/>
</dbReference>
<feature type="domain" description="Multidrug resistance protein MdtA-like beta-barrel" evidence="7">
    <location>
        <begin position="208"/>
        <end position="295"/>
    </location>
</feature>
<evidence type="ECO:0000256" key="1">
    <source>
        <dbReference type="ARBA" id="ARBA00004196"/>
    </source>
</evidence>
<dbReference type="PANTHER" id="PTHR30158">
    <property type="entry name" value="ACRA/E-RELATED COMPONENT OF DRUG EFFLUX TRANSPORTER"/>
    <property type="match status" value="1"/>
</dbReference>
<proteinExistence type="inferred from homology"/>
<gene>
    <name evidence="9" type="ORF">DPPLL_27050</name>
</gene>
<name>A0ABM7WBH0_9BACT</name>
<accession>A0ABM7WBH0</accession>
<comment type="similarity">
    <text evidence="2">Belongs to the membrane fusion protein (MFP) (TC 8.A.1) family.</text>
</comment>
<organism evidence="9 10">
    <name type="scientific">Desulfofustis limnaeus</name>
    <dbReference type="NCBI Taxonomy" id="2740163"/>
    <lineage>
        <taxon>Bacteria</taxon>
        <taxon>Pseudomonadati</taxon>
        <taxon>Thermodesulfobacteriota</taxon>
        <taxon>Desulfobulbia</taxon>
        <taxon>Desulfobulbales</taxon>
        <taxon>Desulfocapsaceae</taxon>
        <taxon>Desulfofustis</taxon>
    </lineage>
</organism>
<dbReference type="InterPro" id="IPR006143">
    <property type="entry name" value="RND_pump_MFP"/>
</dbReference>
<feature type="coiled-coil region" evidence="3">
    <location>
        <begin position="139"/>
        <end position="166"/>
    </location>
</feature>
<dbReference type="InterPro" id="IPR058626">
    <property type="entry name" value="MdtA-like_b-barrel"/>
</dbReference>
<evidence type="ECO:0000259" key="8">
    <source>
        <dbReference type="Pfam" id="PF25967"/>
    </source>
</evidence>
<feature type="chain" id="PRO_5045470964" evidence="4">
    <location>
        <begin position="26"/>
        <end position="388"/>
    </location>
</feature>
<keyword evidence="3" id="KW-0175">Coiled coil</keyword>
<dbReference type="PROSITE" id="PS51257">
    <property type="entry name" value="PROKAR_LIPOPROTEIN"/>
    <property type="match status" value="1"/>
</dbReference>
<evidence type="ECO:0000313" key="9">
    <source>
        <dbReference type="EMBL" id="BDD88340.1"/>
    </source>
</evidence>
<dbReference type="Pfam" id="PF25917">
    <property type="entry name" value="BSH_RND"/>
    <property type="match status" value="1"/>
</dbReference>
<evidence type="ECO:0000256" key="2">
    <source>
        <dbReference type="ARBA" id="ARBA00009477"/>
    </source>
</evidence>
<dbReference type="Gene3D" id="2.40.30.170">
    <property type="match status" value="1"/>
</dbReference>
<evidence type="ECO:0000259" key="7">
    <source>
        <dbReference type="Pfam" id="PF25944"/>
    </source>
</evidence>
<dbReference type="EMBL" id="AP025516">
    <property type="protein sequence ID" value="BDD88340.1"/>
    <property type="molecule type" value="Genomic_DNA"/>
</dbReference>
<dbReference type="NCBIfam" id="TIGR01730">
    <property type="entry name" value="RND_mfp"/>
    <property type="match status" value="1"/>
</dbReference>
<feature type="domain" description="Multidrug resistance protein MdtA-like barrel-sandwich hybrid" evidence="6">
    <location>
        <begin position="61"/>
        <end position="198"/>
    </location>
</feature>
<evidence type="ECO:0000256" key="3">
    <source>
        <dbReference type="SAM" id="Coils"/>
    </source>
</evidence>
<feature type="domain" description="Multidrug resistance protein MdtA-like alpha-helical hairpin" evidence="5">
    <location>
        <begin position="112"/>
        <end position="170"/>
    </location>
</feature>
<dbReference type="Pfam" id="PF25876">
    <property type="entry name" value="HH_MFP_RND"/>
    <property type="match status" value="1"/>
</dbReference>
<dbReference type="InterPro" id="IPR058627">
    <property type="entry name" value="MdtA-like_C"/>
</dbReference>
<dbReference type="Pfam" id="PF25967">
    <property type="entry name" value="RND-MFP_C"/>
    <property type="match status" value="1"/>
</dbReference>
<dbReference type="Gene3D" id="1.10.287.470">
    <property type="entry name" value="Helix hairpin bin"/>
    <property type="match status" value="1"/>
</dbReference>
<dbReference type="Gene3D" id="2.40.420.20">
    <property type="match status" value="1"/>
</dbReference>
<feature type="domain" description="Multidrug resistance protein MdtA-like C-terminal permuted SH3" evidence="8">
    <location>
        <begin position="302"/>
        <end position="362"/>
    </location>
</feature>